<dbReference type="Proteomes" id="UP000265816">
    <property type="component" value="Unassembled WGS sequence"/>
</dbReference>
<accession>A0A398BFJ3</accession>
<dbReference type="AlphaFoldDB" id="A0A398BFJ3"/>
<keyword evidence="1" id="KW-0812">Transmembrane</keyword>
<gene>
    <name evidence="2" type="ORF">D1970_02160</name>
</gene>
<dbReference type="Pfam" id="PF13129">
    <property type="entry name" value="DUF3953"/>
    <property type="match status" value="1"/>
</dbReference>
<feature type="transmembrane region" description="Helical" evidence="1">
    <location>
        <begin position="28"/>
        <end position="47"/>
    </location>
</feature>
<protein>
    <submittedName>
        <fullName evidence="2">DUF3953 domain-containing protein</fullName>
    </submittedName>
</protein>
<evidence type="ECO:0000313" key="3">
    <source>
        <dbReference type="Proteomes" id="UP000265816"/>
    </source>
</evidence>
<proteinExistence type="predicted"/>
<evidence type="ECO:0000313" key="2">
    <source>
        <dbReference type="EMBL" id="RID88364.1"/>
    </source>
</evidence>
<organism evidence="2 3">
    <name type="scientific">Mesobacillus zeae</name>
    <dbReference type="NCBI Taxonomy" id="1917180"/>
    <lineage>
        <taxon>Bacteria</taxon>
        <taxon>Bacillati</taxon>
        <taxon>Bacillota</taxon>
        <taxon>Bacilli</taxon>
        <taxon>Bacillales</taxon>
        <taxon>Bacillaceae</taxon>
        <taxon>Mesobacillus</taxon>
    </lineage>
</organism>
<keyword evidence="1" id="KW-0472">Membrane</keyword>
<keyword evidence="1" id="KW-1133">Transmembrane helix</keyword>
<reference evidence="2 3" key="1">
    <citation type="submission" date="2018-08" db="EMBL/GenBank/DDBJ databases">
        <title>Bacillus jemisoniae sp. nov., Bacillus chryseoplanitiae sp. nov., Bacillus resnikiae sp. nov., and Bacillus frankliniae sp. nov., isolated from Viking spacecraft and associated surfaces.</title>
        <authorList>
            <person name="Seuylemezian A."/>
            <person name="Vaishampayan P."/>
        </authorList>
    </citation>
    <scope>NUCLEOTIDE SEQUENCE [LARGE SCALE GENOMIC DNA]</scope>
    <source>
        <strain evidence="2 3">JJ-247</strain>
    </source>
</reference>
<evidence type="ECO:0000256" key="1">
    <source>
        <dbReference type="SAM" id="Phobius"/>
    </source>
</evidence>
<dbReference type="InterPro" id="IPR025018">
    <property type="entry name" value="DUF3953"/>
</dbReference>
<comment type="caution">
    <text evidence="2">The sequence shown here is derived from an EMBL/GenBank/DDBJ whole genome shotgun (WGS) entry which is preliminary data.</text>
</comment>
<sequence length="48" mass="5694">MPFMSLFLGLMLFGLGLSKLKNKHKFSAYSFFFISIFNLWIAVYTIFY</sequence>
<dbReference type="EMBL" id="QWVT01000007">
    <property type="protein sequence ID" value="RID88364.1"/>
    <property type="molecule type" value="Genomic_DNA"/>
</dbReference>
<keyword evidence="3" id="KW-1185">Reference proteome</keyword>
<name>A0A398BFJ3_9BACI</name>